<comment type="caution">
    <text evidence="2">The sequence shown here is derived from an EMBL/GenBank/DDBJ whole genome shotgun (WGS) entry which is preliminary data.</text>
</comment>
<keyword evidence="3" id="KW-1185">Reference proteome</keyword>
<feature type="compositionally biased region" description="Low complexity" evidence="1">
    <location>
        <begin position="420"/>
        <end position="445"/>
    </location>
</feature>
<gene>
    <name evidence="2" type="ORF">CPB84DRAFT_1750198</name>
</gene>
<name>A0A9P5NHM1_GYMJU</name>
<feature type="compositionally biased region" description="Polar residues" evidence="1">
    <location>
        <begin position="42"/>
        <end position="67"/>
    </location>
</feature>
<feature type="compositionally biased region" description="Low complexity" evidence="1">
    <location>
        <begin position="1"/>
        <end position="27"/>
    </location>
</feature>
<evidence type="ECO:0000313" key="3">
    <source>
        <dbReference type="Proteomes" id="UP000724874"/>
    </source>
</evidence>
<feature type="region of interest" description="Disordered" evidence="1">
    <location>
        <begin position="1"/>
        <end position="73"/>
    </location>
</feature>
<accession>A0A9P5NHM1</accession>
<protein>
    <submittedName>
        <fullName evidence="2">Uncharacterized protein</fullName>
    </submittedName>
</protein>
<reference evidence="2" key="1">
    <citation type="submission" date="2020-11" db="EMBL/GenBank/DDBJ databases">
        <authorList>
            <consortium name="DOE Joint Genome Institute"/>
            <person name="Ahrendt S."/>
            <person name="Riley R."/>
            <person name="Andreopoulos W."/>
            <person name="LaButti K."/>
            <person name="Pangilinan J."/>
            <person name="Ruiz-duenas F.J."/>
            <person name="Barrasa J.M."/>
            <person name="Sanchez-Garcia M."/>
            <person name="Camarero S."/>
            <person name="Miyauchi S."/>
            <person name="Serrano A."/>
            <person name="Linde D."/>
            <person name="Babiker R."/>
            <person name="Drula E."/>
            <person name="Ayuso-Fernandez I."/>
            <person name="Pacheco R."/>
            <person name="Padilla G."/>
            <person name="Ferreira P."/>
            <person name="Barriuso J."/>
            <person name="Kellner H."/>
            <person name="Castanera R."/>
            <person name="Alfaro M."/>
            <person name="Ramirez L."/>
            <person name="Pisabarro A.G."/>
            <person name="Kuo A."/>
            <person name="Tritt A."/>
            <person name="Lipzen A."/>
            <person name="He G."/>
            <person name="Yan M."/>
            <person name="Ng V."/>
            <person name="Cullen D."/>
            <person name="Martin F."/>
            <person name="Rosso M.-N."/>
            <person name="Henrissat B."/>
            <person name="Hibbett D."/>
            <person name="Martinez A.T."/>
            <person name="Grigoriev I.V."/>
        </authorList>
    </citation>
    <scope>NUCLEOTIDE SEQUENCE</scope>
    <source>
        <strain evidence="2">AH 44721</strain>
    </source>
</reference>
<feature type="region of interest" description="Disordered" evidence="1">
    <location>
        <begin position="220"/>
        <end position="243"/>
    </location>
</feature>
<feature type="region of interest" description="Disordered" evidence="1">
    <location>
        <begin position="364"/>
        <end position="394"/>
    </location>
</feature>
<dbReference type="AlphaFoldDB" id="A0A9P5NHM1"/>
<evidence type="ECO:0000256" key="1">
    <source>
        <dbReference type="SAM" id="MobiDB-lite"/>
    </source>
</evidence>
<proteinExistence type="predicted"/>
<dbReference type="EMBL" id="JADNYJ010000102">
    <property type="protein sequence ID" value="KAF8885405.1"/>
    <property type="molecule type" value="Genomic_DNA"/>
</dbReference>
<dbReference type="OrthoDB" id="3130238at2759"/>
<dbReference type="Proteomes" id="UP000724874">
    <property type="component" value="Unassembled WGS sequence"/>
</dbReference>
<feature type="compositionally biased region" description="Basic residues" evidence="1">
    <location>
        <begin position="446"/>
        <end position="460"/>
    </location>
</feature>
<evidence type="ECO:0000313" key="2">
    <source>
        <dbReference type="EMBL" id="KAF8885405.1"/>
    </source>
</evidence>
<sequence length="460" mass="48800">MQLKSASTSPSPASSAAATAPDATAAPSAPPGHTVTAGLASPASSQARQSDTCNANPANIRNHSSESAPHPSMLIDPGIEAPAFFATIIIGQPVGVIHNFSFFMELIRHQSEIWFMLTNNFNEALGYYRAQYNNGNVQVTPFSSTEEAIMVHSMDPTPVPRRVLPRNRPRDVPVIALVPVPNVPDHNPHSLAQPEIDPALSAPSPLSEVAAVHTIHSRAIPISSSGSEDGSDNEFDSSGQNADMKGKQWAVIVDREEDPCLQHIPSYPKALPHPSPFIAPQVPSAFDAPYPFHSTPPTSSPVTSLKCIKWPSDENSAEEGPSSNAVINKDLSAKKRQHDTIHLAFSKSTSSESRNNKAVNYSGLFATGAPRSSPAPQSVPRDHAGQLTTASFDDDSDTEWLGLVDFSHEELDSMGDILGPPAATTSQATASPAPSSPSPSASVTTRKTRTSRKRTAGANK</sequence>
<organism evidence="2 3">
    <name type="scientific">Gymnopilus junonius</name>
    <name type="common">Spectacular rustgill mushroom</name>
    <name type="synonym">Gymnopilus spectabilis subsp. junonius</name>
    <dbReference type="NCBI Taxonomy" id="109634"/>
    <lineage>
        <taxon>Eukaryota</taxon>
        <taxon>Fungi</taxon>
        <taxon>Dikarya</taxon>
        <taxon>Basidiomycota</taxon>
        <taxon>Agaricomycotina</taxon>
        <taxon>Agaricomycetes</taxon>
        <taxon>Agaricomycetidae</taxon>
        <taxon>Agaricales</taxon>
        <taxon>Agaricineae</taxon>
        <taxon>Hymenogastraceae</taxon>
        <taxon>Gymnopilus</taxon>
    </lineage>
</organism>
<feature type="region of interest" description="Disordered" evidence="1">
    <location>
        <begin position="412"/>
        <end position="460"/>
    </location>
</feature>